<keyword evidence="2" id="KW-1185">Reference proteome</keyword>
<dbReference type="Proteomes" id="UP001162480">
    <property type="component" value="Chromosome 6"/>
</dbReference>
<organism evidence="1 2">
    <name type="scientific">Octopus vulgaris</name>
    <name type="common">Common octopus</name>
    <dbReference type="NCBI Taxonomy" id="6645"/>
    <lineage>
        <taxon>Eukaryota</taxon>
        <taxon>Metazoa</taxon>
        <taxon>Spiralia</taxon>
        <taxon>Lophotrochozoa</taxon>
        <taxon>Mollusca</taxon>
        <taxon>Cephalopoda</taxon>
        <taxon>Coleoidea</taxon>
        <taxon>Octopodiformes</taxon>
        <taxon>Octopoda</taxon>
        <taxon>Incirrata</taxon>
        <taxon>Octopodidae</taxon>
        <taxon>Octopus</taxon>
    </lineage>
</organism>
<sequence length="91" mass="10491">MPLRKMKGSPVASYKLNTNRRLKTVLTTCRGVRADQVHNSITSECFSNNINKMVLFLADPVEYEWELSRACLDNYKVACRIYINRCVAFLT</sequence>
<proteinExistence type="predicted"/>
<gene>
    <name evidence="1" type="ORF">OCTVUL_1B023950</name>
</gene>
<evidence type="ECO:0000313" key="1">
    <source>
        <dbReference type="EMBL" id="CAI9723900.1"/>
    </source>
</evidence>
<dbReference type="AlphaFoldDB" id="A0AA36AX33"/>
<protein>
    <submittedName>
        <fullName evidence="1">Uncharacterized protein</fullName>
    </submittedName>
</protein>
<evidence type="ECO:0000313" key="2">
    <source>
        <dbReference type="Proteomes" id="UP001162480"/>
    </source>
</evidence>
<name>A0AA36AX33_OCTVU</name>
<accession>A0AA36AX33</accession>
<reference evidence="1" key="1">
    <citation type="submission" date="2023-08" db="EMBL/GenBank/DDBJ databases">
        <authorList>
            <person name="Alioto T."/>
            <person name="Alioto T."/>
            <person name="Gomez Garrido J."/>
        </authorList>
    </citation>
    <scope>NUCLEOTIDE SEQUENCE</scope>
</reference>
<dbReference type="EMBL" id="OX597819">
    <property type="protein sequence ID" value="CAI9723900.1"/>
    <property type="molecule type" value="Genomic_DNA"/>
</dbReference>